<dbReference type="AlphaFoldDB" id="I4C0R1"/>
<keyword evidence="3" id="KW-1185">Reference proteome</keyword>
<evidence type="ECO:0000259" key="1">
    <source>
        <dbReference type="Pfam" id="PF01979"/>
    </source>
</evidence>
<dbReference type="InterPro" id="IPR011059">
    <property type="entry name" value="Metal-dep_hydrolase_composite"/>
</dbReference>
<dbReference type="InterPro" id="IPR032466">
    <property type="entry name" value="Metal_Hydrolase"/>
</dbReference>
<gene>
    <name evidence="2" type="ordered locus">Desti_0417</name>
</gene>
<dbReference type="EMBL" id="CP003360">
    <property type="protein sequence ID" value="AFM23152.1"/>
    <property type="molecule type" value="Genomic_DNA"/>
</dbReference>
<dbReference type="KEGG" id="dti:Desti_0417"/>
<sequence length="386" mass="39882">MSTTLIKNIGTLISGDIQNPILQADAILISDGKIQKIGNTAELESFGANQVVDALGSTIIPGLIDSHCHVVLGDFTPRKNQIGFIDSEVHGGVTTVISAGEVHLPGRPKDPAGTKALAILAAKSFASFRPGGAKVVGGAVILEKGLTEKDFEEMSKEGVKIVGEIGLGSVKSPEDAAPMVQWAKKYGMTVLMHTGGTSIPGSDTVTADQVIAADPHVACHVNGGPTSVSVAEIEKLVKNTAYTLEIVHCGNPKATVDALNLGMQQGCLDRFIIGNDAPSGTGVVPLGILRVVCMAASLTDVQPEQALCMATGNTAKVFKLDRGFVREGLAADLVSIDAPMGSVGKNALDAIRAGDVPGVSMVMIDGKIQVSVSRNTPPAVRKAKLL</sequence>
<dbReference type="SUPFAM" id="SSF51338">
    <property type="entry name" value="Composite domain of metallo-dependent hydrolases"/>
    <property type="match status" value="1"/>
</dbReference>
<dbReference type="SUPFAM" id="SSF51556">
    <property type="entry name" value="Metallo-dependent hydrolases"/>
    <property type="match status" value="1"/>
</dbReference>
<dbReference type="InterPro" id="IPR006680">
    <property type="entry name" value="Amidohydro-rel"/>
</dbReference>
<keyword evidence="2" id="KW-0378">Hydrolase</keyword>
<dbReference type="Pfam" id="PF01979">
    <property type="entry name" value="Amidohydro_1"/>
    <property type="match status" value="1"/>
</dbReference>
<dbReference type="HOGENOM" id="CLU_057825_0_0_7"/>
<feature type="domain" description="Amidohydrolase-related" evidence="1">
    <location>
        <begin position="58"/>
        <end position="368"/>
    </location>
</feature>
<dbReference type="PANTHER" id="PTHR43135:SF3">
    <property type="entry name" value="ALPHA-D-RIBOSE 1-METHYLPHOSPHONATE 5-TRIPHOSPHATE DIPHOSPHATASE"/>
    <property type="match status" value="1"/>
</dbReference>
<dbReference type="PANTHER" id="PTHR43135">
    <property type="entry name" value="ALPHA-D-RIBOSE 1-METHYLPHOSPHONATE 5-TRIPHOSPHATE DIPHOSPHATASE"/>
    <property type="match status" value="1"/>
</dbReference>
<name>I4C0R1_DESTA</name>
<dbReference type="GO" id="GO:0016810">
    <property type="term" value="F:hydrolase activity, acting on carbon-nitrogen (but not peptide) bonds"/>
    <property type="evidence" value="ECO:0007669"/>
    <property type="project" value="InterPro"/>
</dbReference>
<dbReference type="OrthoDB" id="9803027at2"/>
<dbReference type="eggNOG" id="COG1228">
    <property type="taxonomic scope" value="Bacteria"/>
</dbReference>
<dbReference type="Proteomes" id="UP000006055">
    <property type="component" value="Chromosome"/>
</dbReference>
<proteinExistence type="predicted"/>
<evidence type="ECO:0000313" key="3">
    <source>
        <dbReference type="Proteomes" id="UP000006055"/>
    </source>
</evidence>
<dbReference type="PATRIC" id="fig|706587.4.peg.474"/>
<dbReference type="Gene3D" id="3.20.20.140">
    <property type="entry name" value="Metal-dependent hydrolases"/>
    <property type="match status" value="1"/>
</dbReference>
<dbReference type="InterPro" id="IPR051781">
    <property type="entry name" value="Metallo-dep_Hydrolase"/>
</dbReference>
<reference evidence="3" key="1">
    <citation type="submission" date="2012-06" db="EMBL/GenBank/DDBJ databases">
        <title>Complete sequence of chromosome of Desulfomonile tiedjei DSM 6799.</title>
        <authorList>
            <person name="Lucas S."/>
            <person name="Copeland A."/>
            <person name="Lapidus A."/>
            <person name="Glavina del Rio T."/>
            <person name="Dalin E."/>
            <person name="Tice H."/>
            <person name="Bruce D."/>
            <person name="Goodwin L."/>
            <person name="Pitluck S."/>
            <person name="Peters L."/>
            <person name="Ovchinnikova G."/>
            <person name="Zeytun A."/>
            <person name="Lu M."/>
            <person name="Kyrpides N."/>
            <person name="Mavromatis K."/>
            <person name="Ivanova N."/>
            <person name="Brettin T."/>
            <person name="Detter J.C."/>
            <person name="Han C."/>
            <person name="Larimer F."/>
            <person name="Land M."/>
            <person name="Hauser L."/>
            <person name="Markowitz V."/>
            <person name="Cheng J.-F."/>
            <person name="Hugenholtz P."/>
            <person name="Woyke T."/>
            <person name="Wu D."/>
            <person name="Spring S."/>
            <person name="Schroeder M."/>
            <person name="Brambilla E."/>
            <person name="Klenk H.-P."/>
            <person name="Eisen J.A."/>
        </authorList>
    </citation>
    <scope>NUCLEOTIDE SEQUENCE [LARGE SCALE GENOMIC DNA]</scope>
    <source>
        <strain evidence="3">ATCC 49306 / DSM 6799 / DCB-1</strain>
    </source>
</reference>
<accession>I4C0R1</accession>
<dbReference type="RefSeq" id="WP_014808311.1">
    <property type="nucleotide sequence ID" value="NC_018025.1"/>
</dbReference>
<evidence type="ECO:0000313" key="2">
    <source>
        <dbReference type="EMBL" id="AFM23152.1"/>
    </source>
</evidence>
<dbReference type="CDD" id="cd01292">
    <property type="entry name" value="metallo-dependent_hydrolases"/>
    <property type="match status" value="1"/>
</dbReference>
<dbReference type="Gene3D" id="2.30.40.10">
    <property type="entry name" value="Urease, subunit C, domain 1"/>
    <property type="match status" value="1"/>
</dbReference>
<dbReference type="STRING" id="706587.Desti_0417"/>
<organism evidence="2 3">
    <name type="scientific">Desulfomonile tiedjei (strain ATCC 49306 / DSM 6799 / DCB-1)</name>
    <dbReference type="NCBI Taxonomy" id="706587"/>
    <lineage>
        <taxon>Bacteria</taxon>
        <taxon>Pseudomonadati</taxon>
        <taxon>Thermodesulfobacteriota</taxon>
        <taxon>Desulfomonilia</taxon>
        <taxon>Desulfomonilales</taxon>
        <taxon>Desulfomonilaceae</taxon>
        <taxon>Desulfomonile</taxon>
    </lineage>
</organism>
<protein>
    <submittedName>
        <fullName evidence="2">Cytosine deaminase-like metal-dependent hydrolase</fullName>
    </submittedName>
</protein>